<name>A0ABM7SG07_9HELI</name>
<dbReference type="Proteomes" id="UP000826146">
    <property type="component" value="Chromosome"/>
</dbReference>
<dbReference type="EMBL" id="AP024819">
    <property type="protein sequence ID" value="BCZ19843.1"/>
    <property type="molecule type" value="Genomic_DNA"/>
</dbReference>
<accession>A0ABM7SG07</accession>
<protein>
    <submittedName>
        <fullName evidence="1">Uncharacterized protein</fullName>
    </submittedName>
</protein>
<evidence type="ECO:0000313" key="2">
    <source>
        <dbReference type="Proteomes" id="UP000826146"/>
    </source>
</evidence>
<gene>
    <name evidence="1" type="ORF">NHP190012_14850</name>
</gene>
<proteinExistence type="predicted"/>
<organism evidence="1 2">
    <name type="scientific">Helicobacter gastrofelis</name>
    <dbReference type="NCBI Taxonomy" id="2849642"/>
    <lineage>
        <taxon>Bacteria</taxon>
        <taxon>Pseudomonadati</taxon>
        <taxon>Campylobacterota</taxon>
        <taxon>Epsilonproteobacteria</taxon>
        <taxon>Campylobacterales</taxon>
        <taxon>Helicobacteraceae</taxon>
        <taxon>Helicobacter</taxon>
    </lineage>
</organism>
<dbReference type="RefSeq" id="WP_221271732.1">
    <property type="nucleotide sequence ID" value="NZ_AP024819.1"/>
</dbReference>
<keyword evidence="2" id="KW-1185">Reference proteome</keyword>
<sequence>MATQEQLRWQLCNQLENLLKAKWHTRVLAFFDGLALEVLRKHFSAFDRLLAGVDKESALYKDIHRQQVTIFKHIRHFYETLHAQVSLDNPKYQEIFTLSPAREKEDQMRQHLAQVLKDSLRKFKENMRQSIAEVQTALKNRLNPKSGQCLLAPCPKRILEIQLGERQRRESKLAFKHFIATYGVWLLQEKPKPKKAHNAPLYLKQRQGGFLHFQGQTLRKIGAKRAKRQ</sequence>
<evidence type="ECO:0000313" key="1">
    <source>
        <dbReference type="EMBL" id="BCZ19843.1"/>
    </source>
</evidence>
<reference evidence="1 2" key="1">
    <citation type="submission" date="2021-07" db="EMBL/GenBank/DDBJ databases">
        <title>Novel Helicobacter sp. Isolated from a cat.</title>
        <authorList>
            <person name="Rimbara E."/>
            <person name="Suzuki M."/>
        </authorList>
    </citation>
    <scope>NUCLEOTIDE SEQUENCE [LARGE SCALE GENOMIC DNA]</scope>
    <source>
        <strain evidence="2">NHP19-012</strain>
    </source>
</reference>